<gene>
    <name evidence="3" type="ORF">A5636_00425</name>
</gene>
<keyword evidence="4" id="KW-1185">Reference proteome</keyword>
<proteinExistence type="inferred from homology"/>
<dbReference type="InterPro" id="IPR029787">
    <property type="entry name" value="Nucleotide_cyclase"/>
</dbReference>
<accession>A0A1A3N266</accession>
<dbReference type="Pfam" id="PF00211">
    <property type="entry name" value="Guanylate_cyc"/>
    <property type="match status" value="1"/>
</dbReference>
<dbReference type="AlphaFoldDB" id="A0A1A3N266"/>
<evidence type="ECO:0000259" key="2">
    <source>
        <dbReference type="PROSITE" id="PS50125"/>
    </source>
</evidence>
<dbReference type="CDD" id="cd07302">
    <property type="entry name" value="CHD"/>
    <property type="match status" value="1"/>
</dbReference>
<dbReference type="InterPro" id="IPR050697">
    <property type="entry name" value="Adenylyl/Guanylyl_Cyclase_3/4"/>
</dbReference>
<dbReference type="EMBL" id="LZLQ01000078">
    <property type="protein sequence ID" value="OBK15881.1"/>
    <property type="molecule type" value="Genomic_DNA"/>
</dbReference>
<comment type="similarity">
    <text evidence="1">Belongs to the adenylyl cyclase class-3 family.</text>
</comment>
<dbReference type="Proteomes" id="UP000093629">
    <property type="component" value="Unassembled WGS sequence"/>
</dbReference>
<name>A0A1A3N266_MYCAS</name>
<dbReference type="Gene3D" id="3.30.530.20">
    <property type="match status" value="1"/>
</dbReference>
<dbReference type="InterPro" id="IPR023393">
    <property type="entry name" value="START-like_dom_sf"/>
</dbReference>
<dbReference type="GO" id="GO:0035556">
    <property type="term" value="P:intracellular signal transduction"/>
    <property type="evidence" value="ECO:0007669"/>
    <property type="project" value="InterPro"/>
</dbReference>
<dbReference type="PANTHER" id="PTHR43081">
    <property type="entry name" value="ADENYLATE CYCLASE, TERMINAL-DIFFERENTIATION SPECIFIC-RELATED"/>
    <property type="match status" value="1"/>
</dbReference>
<dbReference type="SMART" id="SM00044">
    <property type="entry name" value="CYCc"/>
    <property type="match status" value="1"/>
</dbReference>
<dbReference type="PROSITE" id="PS50125">
    <property type="entry name" value="GUANYLATE_CYCLASE_2"/>
    <property type="match status" value="1"/>
</dbReference>
<comment type="caution">
    <text evidence="3">The sequence shown here is derived from an EMBL/GenBank/DDBJ whole genome shotgun (WGS) entry which is preliminary data.</text>
</comment>
<dbReference type="Gene3D" id="3.30.70.1230">
    <property type="entry name" value="Nucleotide cyclase"/>
    <property type="match status" value="1"/>
</dbReference>
<dbReference type="GO" id="GO:0006171">
    <property type="term" value="P:cAMP biosynthetic process"/>
    <property type="evidence" value="ECO:0007669"/>
    <property type="project" value="TreeGrafter"/>
</dbReference>
<organism evidence="3 4">
    <name type="scientific">Mycobacterium asiaticum</name>
    <dbReference type="NCBI Taxonomy" id="1790"/>
    <lineage>
        <taxon>Bacteria</taxon>
        <taxon>Bacillati</taxon>
        <taxon>Actinomycetota</taxon>
        <taxon>Actinomycetes</taxon>
        <taxon>Mycobacteriales</taxon>
        <taxon>Mycobacteriaceae</taxon>
        <taxon>Mycobacterium</taxon>
    </lineage>
</organism>
<protein>
    <recommendedName>
        <fullName evidence="2">Guanylate cyclase domain-containing protein</fullName>
    </recommendedName>
</protein>
<evidence type="ECO:0000313" key="3">
    <source>
        <dbReference type="EMBL" id="OBK15881.1"/>
    </source>
</evidence>
<dbReference type="InterPro" id="IPR045983">
    <property type="entry name" value="GUC-dom-containing_N"/>
</dbReference>
<dbReference type="GO" id="GO:0004016">
    <property type="term" value="F:adenylate cyclase activity"/>
    <property type="evidence" value="ECO:0007669"/>
    <property type="project" value="UniProtKB-ARBA"/>
</dbReference>
<dbReference type="PANTHER" id="PTHR43081:SF19">
    <property type="entry name" value="PH-SENSITIVE ADENYLATE CYCLASE RV1264"/>
    <property type="match status" value="1"/>
</dbReference>
<dbReference type="SUPFAM" id="SSF55961">
    <property type="entry name" value="Bet v1-like"/>
    <property type="match status" value="1"/>
</dbReference>
<feature type="domain" description="Guanylate cyclase" evidence="2">
    <location>
        <begin position="443"/>
        <end position="559"/>
    </location>
</feature>
<dbReference type="InterPro" id="IPR001054">
    <property type="entry name" value="A/G_cyclase"/>
</dbReference>
<reference evidence="3 4" key="1">
    <citation type="submission" date="2016-06" db="EMBL/GenBank/DDBJ databases">
        <authorList>
            <person name="Kjaerup R.B."/>
            <person name="Dalgaard T.S."/>
            <person name="Juul-Madsen H.R."/>
        </authorList>
    </citation>
    <scope>NUCLEOTIDE SEQUENCE [LARGE SCALE GENOMIC DNA]</scope>
    <source>
        <strain evidence="3 4">1245139.5</strain>
    </source>
</reference>
<evidence type="ECO:0000256" key="1">
    <source>
        <dbReference type="ARBA" id="ARBA00005381"/>
    </source>
</evidence>
<dbReference type="CDD" id="cd07812">
    <property type="entry name" value="SRPBCC"/>
    <property type="match status" value="1"/>
</dbReference>
<evidence type="ECO:0000313" key="4">
    <source>
        <dbReference type="Proteomes" id="UP000093629"/>
    </source>
</evidence>
<dbReference type="SUPFAM" id="SSF55073">
    <property type="entry name" value="Nucleotide cyclase"/>
    <property type="match status" value="1"/>
</dbReference>
<dbReference type="Pfam" id="PF19363">
    <property type="entry name" value="DUF5939"/>
    <property type="match status" value="1"/>
</dbReference>
<sequence>MLLPSYSALESQAMRRTWTWTFDLPPEELWPLLADTNRLNEALGLAPYTLQETPQPNGTVLRRGRGKAGGFALEWEEKPYEWISGRHFRHSRVFSRGPFRRFGPVFDLASDGKGGSRVTYTLEWEPLSLAGRMFGARLASQAGENVARRIQEAVAFARGDDASERITPFVVPEPKLPFGSRERLMAMRREIDRSPYGNGLGGRLSDLVLHGMAADLARLRPKRLAREFGVPPRAAAEAWFTGVKVGLFDMRWDVLCPNCRGAQTSVATLADLPRGAHCSSCNIDYERDFARNVELTFAPAPTVRPLPVGNFCLSGPFSTPHVVLQVLLGPGERRTVSANLTAGSYRLRTLHPGAVVDVEYESGSFPGLCITGSGVELAPGAAESGTVTFVNEAGFELAALVEDRTWTRDTLTAPEVISLQAFRDLFAEATLRPGDDAGVAQVALLFTDLRGSTALYERVGDAAAYNLVREHFTLLAAIVRAHDGAVVKTIGDAVMASFNDPAQAVRAALAMQAGIASSGHGGEDLVLKVGVHAGPAVVVTLNDRLDYFGSTVNMAARLQGQSAGEDIVLSEAVAADPAVQQLLAGIPARRETVALKGFTEPVGFLRLSSLGSSPKGQDIAVN</sequence>